<evidence type="ECO:0000313" key="2">
    <source>
        <dbReference type="EMBL" id="MEB3962989.1"/>
    </source>
</evidence>
<dbReference type="SUPFAM" id="SSF47413">
    <property type="entry name" value="lambda repressor-like DNA-binding domains"/>
    <property type="match status" value="1"/>
</dbReference>
<reference evidence="2 3" key="1">
    <citation type="submission" date="2022-10" db="EMBL/GenBank/DDBJ databases">
        <authorList>
            <person name="Xie J."/>
            <person name="Shen N."/>
        </authorList>
    </citation>
    <scope>NUCLEOTIDE SEQUENCE [LARGE SCALE GENOMIC DNA]</scope>
    <source>
        <strain evidence="2 3">DSM 41681</strain>
    </source>
</reference>
<name>A0ABU6CEU8_9ACTN</name>
<sequence>MHQEAVLGQFLRSRRQAARPAPEQLISSGARQVPGLRREEVAAKAGVSVDYYTRLEQGRKNAPSEEVLSAIALALGMSLVERQHLFDLARATRPLRRSSPAQSARPGLMNLMETIGDIPAVLHGRGTDILAVNEAARAVIADFYAKPSRERNIARWFFLDKESRIFEDWENVAAHVAGMLRLDFGRHPGDRRLQSLVAELNSQSSDFRRLWTLHYVAVDFPRRKLINHPAVGSLRFDMEEVSPKADRDQTLDIFMPRDTQTKSAVARLLASRRTGAAETASPALALPEQWE</sequence>
<dbReference type="Pfam" id="PF17765">
    <property type="entry name" value="MLTR_LBD"/>
    <property type="match status" value="1"/>
</dbReference>
<dbReference type="Pfam" id="PF13560">
    <property type="entry name" value="HTH_31"/>
    <property type="match status" value="1"/>
</dbReference>
<evidence type="ECO:0000313" key="3">
    <source>
        <dbReference type="Proteomes" id="UP001352223"/>
    </source>
</evidence>
<dbReference type="EMBL" id="JAOZYB010000201">
    <property type="protein sequence ID" value="MEB3962989.1"/>
    <property type="molecule type" value="Genomic_DNA"/>
</dbReference>
<dbReference type="SMART" id="SM00530">
    <property type="entry name" value="HTH_XRE"/>
    <property type="match status" value="1"/>
</dbReference>
<dbReference type="InterPro" id="IPR010982">
    <property type="entry name" value="Lambda_DNA-bd_dom_sf"/>
</dbReference>
<dbReference type="Gene3D" id="1.10.260.40">
    <property type="entry name" value="lambda repressor-like DNA-binding domains"/>
    <property type="match status" value="1"/>
</dbReference>
<comment type="caution">
    <text evidence="2">The sequence shown here is derived from an EMBL/GenBank/DDBJ whole genome shotgun (WGS) entry which is preliminary data.</text>
</comment>
<organism evidence="2 3">
    <name type="scientific">Streptomyces kunmingensis</name>
    <dbReference type="NCBI Taxonomy" id="68225"/>
    <lineage>
        <taxon>Bacteria</taxon>
        <taxon>Bacillati</taxon>
        <taxon>Actinomycetota</taxon>
        <taxon>Actinomycetes</taxon>
        <taxon>Kitasatosporales</taxon>
        <taxon>Streptomycetaceae</taxon>
        <taxon>Streptomyces</taxon>
    </lineage>
</organism>
<keyword evidence="3" id="KW-1185">Reference proteome</keyword>
<dbReference type="PANTHER" id="PTHR35010">
    <property type="entry name" value="BLL4672 PROTEIN-RELATED"/>
    <property type="match status" value="1"/>
</dbReference>
<accession>A0ABU6CEU8</accession>
<dbReference type="Gene3D" id="3.30.450.180">
    <property type="match status" value="1"/>
</dbReference>
<dbReference type="PANTHER" id="PTHR35010:SF2">
    <property type="entry name" value="BLL4672 PROTEIN"/>
    <property type="match status" value="1"/>
</dbReference>
<dbReference type="InterPro" id="IPR001387">
    <property type="entry name" value="Cro/C1-type_HTH"/>
</dbReference>
<protein>
    <submittedName>
        <fullName evidence="2">Helix-turn-helix transcriptional regulator</fullName>
    </submittedName>
</protein>
<dbReference type="InterPro" id="IPR041413">
    <property type="entry name" value="MLTR_LBD"/>
</dbReference>
<evidence type="ECO:0000259" key="1">
    <source>
        <dbReference type="PROSITE" id="PS50943"/>
    </source>
</evidence>
<proteinExistence type="predicted"/>
<feature type="domain" description="HTH cro/C1-type" evidence="1">
    <location>
        <begin position="30"/>
        <end position="82"/>
    </location>
</feature>
<gene>
    <name evidence="2" type="ORF">OKJ48_22460</name>
</gene>
<dbReference type="CDD" id="cd00093">
    <property type="entry name" value="HTH_XRE"/>
    <property type="match status" value="1"/>
</dbReference>
<dbReference type="RefSeq" id="WP_324770670.1">
    <property type="nucleotide sequence ID" value="NZ_JAOZYB010000201.1"/>
</dbReference>
<dbReference type="Proteomes" id="UP001352223">
    <property type="component" value="Unassembled WGS sequence"/>
</dbReference>
<dbReference type="PROSITE" id="PS50943">
    <property type="entry name" value="HTH_CROC1"/>
    <property type="match status" value="1"/>
</dbReference>